<proteinExistence type="predicted"/>
<dbReference type="EMBL" id="AALIQJ010000053">
    <property type="protein sequence ID" value="EDA0177566.1"/>
    <property type="molecule type" value="Genomic_DNA"/>
</dbReference>
<protein>
    <submittedName>
        <fullName evidence="1">Uncharacterized protein</fullName>
    </submittedName>
</protein>
<gene>
    <name evidence="1" type="ORF">F9G64_22320</name>
</gene>
<sequence length="100" mass="11411">MIKHKTFIDELKAKAKVLSQGEAVILLDEINRREGFQATIDFVSDNLPALRDHFINNTVNLKGCRNINSVLINMLIAHFQNTYLKSFIPTANNKTTIKRI</sequence>
<name>A0A5J1FH42_SALET</name>
<accession>A0A5J1FH42</accession>
<reference evidence="1" key="1">
    <citation type="submission" date="2019-10" db="EMBL/GenBank/DDBJ databases">
        <authorList>
            <person name="Ashton P.M."/>
            <person name="Dallman T."/>
            <person name="Nair S."/>
            <person name="De Pinna E."/>
            <person name="Peters T."/>
            <person name="Grant K."/>
        </authorList>
    </citation>
    <scope>NUCLEOTIDE SEQUENCE</scope>
    <source>
        <strain evidence="1">810119</strain>
    </source>
</reference>
<comment type="caution">
    <text evidence="1">The sequence shown here is derived from an EMBL/GenBank/DDBJ whole genome shotgun (WGS) entry which is preliminary data.</text>
</comment>
<organism evidence="1">
    <name type="scientific">Salmonella enterica subsp. enterica serovar Braenderup</name>
    <dbReference type="NCBI Taxonomy" id="149391"/>
    <lineage>
        <taxon>Bacteria</taxon>
        <taxon>Pseudomonadati</taxon>
        <taxon>Pseudomonadota</taxon>
        <taxon>Gammaproteobacteria</taxon>
        <taxon>Enterobacterales</taxon>
        <taxon>Enterobacteriaceae</taxon>
        <taxon>Salmonella</taxon>
    </lineage>
</organism>
<evidence type="ECO:0000313" key="1">
    <source>
        <dbReference type="EMBL" id="EDA0177566.1"/>
    </source>
</evidence>
<dbReference type="AlphaFoldDB" id="A0A5J1FH42"/>